<dbReference type="eggNOG" id="KOG1627">
    <property type="taxonomic scope" value="Eukaryota"/>
</dbReference>
<evidence type="ECO:0000256" key="2">
    <source>
        <dbReference type="ARBA" id="ARBA00022917"/>
    </source>
</evidence>
<dbReference type="InterPro" id="IPR001662">
    <property type="entry name" value="EF1B_G_C"/>
</dbReference>
<keyword evidence="8" id="KW-1185">Reference proteome</keyword>
<evidence type="ECO:0000313" key="7">
    <source>
        <dbReference type="EMBL" id="EMR08599.1"/>
    </source>
</evidence>
<evidence type="ECO:0008006" key="9">
    <source>
        <dbReference type="Google" id="ProtNLM"/>
    </source>
</evidence>
<dbReference type="InterPro" id="IPR036282">
    <property type="entry name" value="Glutathione-S-Trfase_C_sf"/>
</dbReference>
<accession>M7PDQ2</accession>
<dbReference type="InterPro" id="IPR036433">
    <property type="entry name" value="EF1B_G_C_sf"/>
</dbReference>
<dbReference type="InterPro" id="IPR036249">
    <property type="entry name" value="Thioredoxin-like_sf"/>
</dbReference>
<dbReference type="SFLD" id="SFLDS00019">
    <property type="entry name" value="Glutathione_Transferase_(cytos"/>
    <property type="match status" value="1"/>
</dbReference>
<evidence type="ECO:0000256" key="1">
    <source>
        <dbReference type="ARBA" id="ARBA00022768"/>
    </source>
</evidence>
<dbReference type="OrthoDB" id="249703at2759"/>
<dbReference type="InterPro" id="IPR004045">
    <property type="entry name" value="Glutathione_S-Trfase_N"/>
</dbReference>
<dbReference type="GO" id="GO:0005737">
    <property type="term" value="C:cytoplasm"/>
    <property type="evidence" value="ECO:0007669"/>
    <property type="project" value="TreeGrafter"/>
</dbReference>
<dbReference type="VEuPathDB" id="FungiDB:PNEG_03075"/>
<dbReference type="InterPro" id="IPR010987">
    <property type="entry name" value="Glutathione-S-Trfase_C-like"/>
</dbReference>
<keyword evidence="1 3" id="KW-0251">Elongation factor</keyword>
<sequence>MSFGKLYGYAENSRTIALLILAKENNLDVELVVENPNVGLSKEYLEHFPKGKIPGFLGSDGFCLTETNAIAIYFASQNEKTTLLGKTKQEYTSILQWMSFANTDLIRSIALWFFPLVGRMPYSKKVVDENQAETNRLCRYVDDFLKLRTFFVGERLTLADLVMAAHITPGFLTVFGADWRRGFPNLVRWYLTVVNQPIWTAASPIPVMIEEPVKYVPKKSEKETIPPKSDAELEKPLVEKPKHLLDSSPSSSFVLDEWKRQFSNNDLETAMKWFWEHLDIEAYSLWRLDYKYNDELGLIFQSSNLCGGFFQRLDASRKHIFGSLVVYGKDRDNIISGVFLVRGKDFKTAFDVAPDWESYNFICLDPTKEEDKKHIKSVWGRNDPIEVDGKIYPAADGKIFK</sequence>
<dbReference type="FunFam" id="3.40.30.10:FF:000142">
    <property type="entry name" value="Elongation factor 1 gamma"/>
    <property type="match status" value="1"/>
</dbReference>
<dbReference type="SUPFAM" id="SSF47616">
    <property type="entry name" value="GST C-terminal domain-like"/>
    <property type="match status" value="1"/>
</dbReference>
<name>M7PDQ2_PNEMU</name>
<dbReference type="CDD" id="cd03044">
    <property type="entry name" value="GST_N_EF1Bgamma"/>
    <property type="match status" value="1"/>
</dbReference>
<dbReference type="SUPFAM" id="SSF52833">
    <property type="entry name" value="Thioredoxin-like"/>
    <property type="match status" value="1"/>
</dbReference>
<dbReference type="InterPro" id="IPR004046">
    <property type="entry name" value="GST_C"/>
</dbReference>
<dbReference type="PANTHER" id="PTHR43986:SF1">
    <property type="entry name" value="ELONGATION FACTOR 1-GAMMA"/>
    <property type="match status" value="1"/>
</dbReference>
<dbReference type="Pfam" id="PF00647">
    <property type="entry name" value="EF1G"/>
    <property type="match status" value="1"/>
</dbReference>
<dbReference type="PROSITE" id="PS50404">
    <property type="entry name" value="GST_NTER"/>
    <property type="match status" value="1"/>
</dbReference>
<evidence type="ECO:0000259" key="6">
    <source>
        <dbReference type="PROSITE" id="PS50405"/>
    </source>
</evidence>
<dbReference type="Gene3D" id="3.40.30.10">
    <property type="entry name" value="Glutaredoxin"/>
    <property type="match status" value="1"/>
</dbReference>
<dbReference type="InterPro" id="IPR050802">
    <property type="entry name" value="EF-GSTs"/>
</dbReference>
<proteinExistence type="predicted"/>
<dbReference type="Proteomes" id="UP000011958">
    <property type="component" value="Unassembled WGS sequence"/>
</dbReference>
<evidence type="ECO:0000259" key="5">
    <source>
        <dbReference type="PROSITE" id="PS50404"/>
    </source>
</evidence>
<dbReference type="PROSITE" id="PS50405">
    <property type="entry name" value="GST_CTER"/>
    <property type="match status" value="1"/>
</dbReference>
<dbReference type="CDD" id="cd03181">
    <property type="entry name" value="GST_C_EF1Bgamma_like"/>
    <property type="match status" value="1"/>
</dbReference>
<dbReference type="RefSeq" id="XP_007875131.1">
    <property type="nucleotide sequence ID" value="XM_007876940.2"/>
</dbReference>
<feature type="domain" description="EF-1-gamma C-terminal" evidence="4">
    <location>
        <begin position="241"/>
        <end position="401"/>
    </location>
</feature>
<protein>
    <recommendedName>
        <fullName evidence="9">Elongation factor 1-gamma</fullName>
    </recommendedName>
</protein>
<dbReference type="GO" id="GO:0005634">
    <property type="term" value="C:nucleus"/>
    <property type="evidence" value="ECO:0007669"/>
    <property type="project" value="TreeGrafter"/>
</dbReference>
<dbReference type="GO" id="GO:0003746">
    <property type="term" value="F:translation elongation factor activity"/>
    <property type="evidence" value="ECO:0007669"/>
    <property type="project" value="UniProtKB-UniRule"/>
</dbReference>
<feature type="domain" description="GST N-terminal" evidence="5">
    <location>
        <begin position="2"/>
        <end position="82"/>
    </location>
</feature>
<dbReference type="STRING" id="1069680.M7PDQ2"/>
<dbReference type="Pfam" id="PF00043">
    <property type="entry name" value="GST_C"/>
    <property type="match status" value="1"/>
</dbReference>
<feature type="domain" description="GST C-terminal" evidence="6">
    <location>
        <begin position="87"/>
        <end position="216"/>
    </location>
</feature>
<organism evidence="7 8">
    <name type="scientific">Pneumocystis murina (strain B123)</name>
    <name type="common">Mouse pneumocystis pneumonia agent</name>
    <name type="synonym">Pneumocystis carinii f. sp. muris</name>
    <dbReference type="NCBI Taxonomy" id="1069680"/>
    <lineage>
        <taxon>Eukaryota</taxon>
        <taxon>Fungi</taxon>
        <taxon>Dikarya</taxon>
        <taxon>Ascomycota</taxon>
        <taxon>Taphrinomycotina</taxon>
        <taxon>Pneumocystomycetes</taxon>
        <taxon>Pneumocystaceae</taxon>
        <taxon>Pneumocystis</taxon>
    </lineage>
</organism>
<comment type="caution">
    <text evidence="7">The sequence shown here is derived from an EMBL/GenBank/DDBJ whole genome shotgun (WGS) entry which is preliminary data.</text>
</comment>
<dbReference type="EMBL" id="AFWA02000015">
    <property type="protein sequence ID" value="EMR08599.1"/>
    <property type="molecule type" value="Genomic_DNA"/>
</dbReference>
<dbReference type="eggNOG" id="KOG0867">
    <property type="taxonomic scope" value="Eukaryota"/>
</dbReference>
<evidence type="ECO:0000256" key="3">
    <source>
        <dbReference type="PROSITE-ProRule" id="PRU00519"/>
    </source>
</evidence>
<dbReference type="SFLD" id="SFLDG00358">
    <property type="entry name" value="Main_(cytGST)"/>
    <property type="match status" value="1"/>
</dbReference>
<dbReference type="HOGENOM" id="CLU_011226_3_0_1"/>
<dbReference type="PANTHER" id="PTHR43986">
    <property type="entry name" value="ELONGATION FACTOR 1-GAMMA"/>
    <property type="match status" value="1"/>
</dbReference>
<dbReference type="Gene3D" id="3.30.70.1010">
    <property type="entry name" value="Translation elongation factor EF1B, gamma chain, conserved domain"/>
    <property type="match status" value="1"/>
</dbReference>
<evidence type="ECO:0000259" key="4">
    <source>
        <dbReference type="PROSITE" id="PS50040"/>
    </source>
</evidence>
<evidence type="ECO:0000313" key="8">
    <source>
        <dbReference type="Proteomes" id="UP000011958"/>
    </source>
</evidence>
<dbReference type="SMART" id="SM01183">
    <property type="entry name" value="EF1G"/>
    <property type="match status" value="1"/>
</dbReference>
<keyword evidence="2 3" id="KW-0648">Protein biosynthesis</keyword>
<dbReference type="InterPro" id="IPR040079">
    <property type="entry name" value="Glutathione_S-Trfase"/>
</dbReference>
<dbReference type="FunFam" id="3.30.70.1010:FF:000001">
    <property type="entry name" value="Elongation factor 1-gamma 1"/>
    <property type="match status" value="1"/>
</dbReference>
<dbReference type="SUPFAM" id="SSF89942">
    <property type="entry name" value="eEF1-gamma domain"/>
    <property type="match status" value="1"/>
</dbReference>
<dbReference type="Gene3D" id="1.20.1050.10">
    <property type="match status" value="1"/>
</dbReference>
<dbReference type="OMA" id="TQYFSWT"/>
<reference evidence="8" key="1">
    <citation type="journal article" date="2016" name="Nat. Commun.">
        <title>Genome analysis of three Pneumocystis species reveals adaptation mechanisms to life exclusively in mammalian hosts.</title>
        <authorList>
            <person name="Ma L."/>
            <person name="Chen Z."/>
            <person name="Huang D.W."/>
            <person name="Kutty G."/>
            <person name="Ishihara M."/>
            <person name="Wang H."/>
            <person name="Abouelleil A."/>
            <person name="Bishop L."/>
            <person name="Davey E."/>
            <person name="Deng R."/>
            <person name="Deng X."/>
            <person name="Fan L."/>
            <person name="Fantoni G."/>
            <person name="Fitzgerald M."/>
            <person name="Gogineni E."/>
            <person name="Goldberg J.M."/>
            <person name="Handley G."/>
            <person name="Hu X."/>
            <person name="Huber C."/>
            <person name="Jiao X."/>
            <person name="Jones K."/>
            <person name="Levin J.Z."/>
            <person name="Liu Y."/>
            <person name="Macdonald P."/>
            <person name="Melnikov A."/>
            <person name="Raley C."/>
            <person name="Sassi M."/>
            <person name="Sherman B.T."/>
            <person name="Song X."/>
            <person name="Sykes S."/>
            <person name="Tran B."/>
            <person name="Walsh L."/>
            <person name="Xia Y."/>
            <person name="Yang J."/>
            <person name="Young S."/>
            <person name="Zeng Q."/>
            <person name="Zheng X."/>
            <person name="Stephens R."/>
            <person name="Nusbaum C."/>
            <person name="Birren B.W."/>
            <person name="Azadi P."/>
            <person name="Lempicki R.A."/>
            <person name="Cuomo C.A."/>
            <person name="Kovacs J.A."/>
        </authorList>
    </citation>
    <scope>NUCLEOTIDE SEQUENCE [LARGE SCALE GENOMIC DNA]</scope>
    <source>
        <strain evidence="8">B123</strain>
    </source>
</reference>
<dbReference type="PROSITE" id="PS50040">
    <property type="entry name" value="EF1G_C"/>
    <property type="match status" value="1"/>
</dbReference>
<dbReference type="GeneID" id="19896762"/>
<gene>
    <name evidence="7" type="ORF">PNEG_03075</name>
</gene>
<dbReference type="FunFam" id="1.20.1050.10:FF:000006">
    <property type="entry name" value="Elongation factor 1 gamma"/>
    <property type="match status" value="1"/>
</dbReference>
<dbReference type="AlphaFoldDB" id="M7PDQ2"/>
<dbReference type="Pfam" id="PF02798">
    <property type="entry name" value="GST_N"/>
    <property type="match status" value="1"/>
</dbReference>